<dbReference type="InterPro" id="IPR001810">
    <property type="entry name" value="F-box_dom"/>
</dbReference>
<sequence length="122" mass="13595">MDVAYALRNEDLLQNILSRLPTIHFASATRVSKFCNLILYQRKLETSLSLSSSLQFVVQEVLDEILSDPIRPHFTIAYIGTSAVDGMIGIVARTGKVKEASVLFMHSIREASVSSMRAAYME</sequence>
<dbReference type="Proteomes" id="UP001280121">
    <property type="component" value="Unassembled WGS sequence"/>
</dbReference>
<dbReference type="GO" id="GO:0000209">
    <property type="term" value="P:protein polyubiquitination"/>
    <property type="evidence" value="ECO:0007669"/>
    <property type="project" value="TreeGrafter"/>
</dbReference>
<dbReference type="AlphaFoldDB" id="A0AAD9U9P6"/>
<gene>
    <name evidence="2" type="ORF">Ddye_017960</name>
</gene>
<evidence type="ECO:0000313" key="2">
    <source>
        <dbReference type="EMBL" id="KAK2650471.1"/>
    </source>
</evidence>
<evidence type="ECO:0000313" key="3">
    <source>
        <dbReference type="Proteomes" id="UP001280121"/>
    </source>
</evidence>
<keyword evidence="3" id="KW-1185">Reference proteome</keyword>
<evidence type="ECO:0000259" key="1">
    <source>
        <dbReference type="Pfam" id="PF00646"/>
    </source>
</evidence>
<name>A0AAD9U9P6_9ROSI</name>
<comment type="caution">
    <text evidence="2">The sequence shown here is derived from an EMBL/GenBank/DDBJ whole genome shotgun (WGS) entry which is preliminary data.</text>
</comment>
<dbReference type="PANTHER" id="PTHR14939:SF5">
    <property type="entry name" value="F-BOX ONLY PROTEIN 22"/>
    <property type="match status" value="1"/>
</dbReference>
<organism evidence="2 3">
    <name type="scientific">Dipteronia dyeriana</name>
    <dbReference type="NCBI Taxonomy" id="168575"/>
    <lineage>
        <taxon>Eukaryota</taxon>
        <taxon>Viridiplantae</taxon>
        <taxon>Streptophyta</taxon>
        <taxon>Embryophyta</taxon>
        <taxon>Tracheophyta</taxon>
        <taxon>Spermatophyta</taxon>
        <taxon>Magnoliopsida</taxon>
        <taxon>eudicotyledons</taxon>
        <taxon>Gunneridae</taxon>
        <taxon>Pentapetalae</taxon>
        <taxon>rosids</taxon>
        <taxon>malvids</taxon>
        <taxon>Sapindales</taxon>
        <taxon>Sapindaceae</taxon>
        <taxon>Hippocastanoideae</taxon>
        <taxon>Acereae</taxon>
        <taxon>Dipteronia</taxon>
    </lineage>
</organism>
<accession>A0AAD9U9P6</accession>
<proteinExistence type="predicted"/>
<dbReference type="GO" id="GO:0032436">
    <property type="term" value="P:positive regulation of proteasomal ubiquitin-dependent protein catabolic process"/>
    <property type="evidence" value="ECO:0007669"/>
    <property type="project" value="TreeGrafter"/>
</dbReference>
<reference evidence="2" key="1">
    <citation type="journal article" date="2023" name="Plant J.">
        <title>Genome sequences and population genomics provide insights into the demographic history, inbreeding, and mutation load of two 'living fossil' tree species of Dipteronia.</title>
        <authorList>
            <person name="Feng Y."/>
            <person name="Comes H.P."/>
            <person name="Chen J."/>
            <person name="Zhu S."/>
            <person name="Lu R."/>
            <person name="Zhang X."/>
            <person name="Li P."/>
            <person name="Qiu J."/>
            <person name="Olsen K.M."/>
            <person name="Qiu Y."/>
        </authorList>
    </citation>
    <scope>NUCLEOTIDE SEQUENCE</scope>
    <source>
        <strain evidence="2">KIB01</strain>
    </source>
</reference>
<dbReference type="PANTHER" id="PTHR14939">
    <property type="entry name" value="F-BOX ONLY PROTEIN 22"/>
    <property type="match status" value="1"/>
</dbReference>
<dbReference type="Pfam" id="PF00646">
    <property type="entry name" value="F-box"/>
    <property type="match status" value="1"/>
</dbReference>
<feature type="domain" description="F-box" evidence="1">
    <location>
        <begin position="10"/>
        <end position="38"/>
    </location>
</feature>
<dbReference type="EMBL" id="JANJYI010000005">
    <property type="protein sequence ID" value="KAK2650471.1"/>
    <property type="molecule type" value="Genomic_DNA"/>
</dbReference>
<protein>
    <recommendedName>
        <fullName evidence="1">F-box domain-containing protein</fullName>
    </recommendedName>
</protein>